<dbReference type="RefSeq" id="WP_083035751.1">
    <property type="nucleotide sequence ID" value="NZ_JACKSG010000188.1"/>
</dbReference>
<accession>A0ABX3RZ50</accession>
<dbReference type="Pfam" id="PF00892">
    <property type="entry name" value="EamA"/>
    <property type="match status" value="2"/>
</dbReference>
<dbReference type="Proteomes" id="UP000192693">
    <property type="component" value="Unassembled WGS sequence"/>
</dbReference>
<feature type="transmembrane region" description="Helical" evidence="2">
    <location>
        <begin position="262"/>
        <end position="280"/>
    </location>
</feature>
<evidence type="ECO:0000313" key="5">
    <source>
        <dbReference type="Proteomes" id="UP000192693"/>
    </source>
</evidence>
<feature type="domain" description="EamA" evidence="3">
    <location>
        <begin position="2"/>
        <end position="132"/>
    </location>
</feature>
<dbReference type="EMBL" id="MVHC01000001">
    <property type="protein sequence ID" value="OQZ99478.1"/>
    <property type="molecule type" value="Genomic_DNA"/>
</dbReference>
<feature type="transmembrane region" description="Helical" evidence="2">
    <location>
        <begin position="210"/>
        <end position="229"/>
    </location>
</feature>
<keyword evidence="5" id="KW-1185">Reference proteome</keyword>
<gene>
    <name evidence="4" type="ORF">BST10_00460</name>
</gene>
<sequence length="281" mass="28354">MIGSALALVAAAGFGMGDFVGGLASRRVSPLRVLLVSTPLALVGLTAIAVVTGGPIHPGAVGWGAACGLALGVASWWFYAALRSGPISVVSPLSAVVTAGVPVTVGLIRGERPGAVAGVGIVLALVAVVLVSREVTDEDVRPHRFTPKVAWLTIGAGVGFGLNFVFIEKAPVESVLWPLMFARLAATVVVVIIATGAGELRLPSGGTLKLALLAGLADTGANVAMLLALRGSQLSLASVLISLFPAVTVMLAIVVLRERVHLWQVVGMVAAVVAVAMITAG</sequence>
<dbReference type="SUPFAM" id="SSF103481">
    <property type="entry name" value="Multidrug resistance efflux transporter EmrE"/>
    <property type="match status" value="2"/>
</dbReference>
<name>A0ABX3RZ50_MYCAL</name>
<feature type="transmembrane region" description="Helical" evidence="2">
    <location>
        <begin position="85"/>
        <end position="108"/>
    </location>
</feature>
<comment type="similarity">
    <text evidence="1">Belongs to the EamA transporter family.</text>
</comment>
<evidence type="ECO:0000259" key="3">
    <source>
        <dbReference type="Pfam" id="PF00892"/>
    </source>
</evidence>
<feature type="transmembrane region" description="Helical" evidence="2">
    <location>
        <begin position="179"/>
        <end position="198"/>
    </location>
</feature>
<organism evidence="4 5">
    <name type="scientific">Mycolicibacter algericus DSM 45454</name>
    <dbReference type="NCBI Taxonomy" id="723879"/>
    <lineage>
        <taxon>Bacteria</taxon>
        <taxon>Bacillati</taxon>
        <taxon>Actinomycetota</taxon>
        <taxon>Actinomycetes</taxon>
        <taxon>Mycobacteriales</taxon>
        <taxon>Mycobacteriaceae</taxon>
        <taxon>Mycolicibacter</taxon>
    </lineage>
</organism>
<feature type="transmembrane region" description="Helical" evidence="2">
    <location>
        <begin position="33"/>
        <end position="53"/>
    </location>
</feature>
<evidence type="ECO:0000256" key="2">
    <source>
        <dbReference type="SAM" id="Phobius"/>
    </source>
</evidence>
<evidence type="ECO:0000256" key="1">
    <source>
        <dbReference type="ARBA" id="ARBA00007362"/>
    </source>
</evidence>
<feature type="transmembrane region" description="Helical" evidence="2">
    <location>
        <begin position="236"/>
        <end position="256"/>
    </location>
</feature>
<dbReference type="InterPro" id="IPR000620">
    <property type="entry name" value="EamA_dom"/>
</dbReference>
<feature type="transmembrane region" description="Helical" evidence="2">
    <location>
        <begin position="149"/>
        <end position="167"/>
    </location>
</feature>
<feature type="domain" description="EamA" evidence="3">
    <location>
        <begin position="150"/>
        <end position="279"/>
    </location>
</feature>
<comment type="caution">
    <text evidence="4">The sequence shown here is derived from an EMBL/GenBank/DDBJ whole genome shotgun (WGS) entry which is preliminary data.</text>
</comment>
<keyword evidence="2" id="KW-1133">Transmembrane helix</keyword>
<evidence type="ECO:0000313" key="4">
    <source>
        <dbReference type="EMBL" id="OQZ99478.1"/>
    </source>
</evidence>
<dbReference type="InterPro" id="IPR037185">
    <property type="entry name" value="EmrE-like"/>
</dbReference>
<feature type="transmembrane region" description="Helical" evidence="2">
    <location>
        <begin position="60"/>
        <end position="79"/>
    </location>
</feature>
<keyword evidence="2" id="KW-0812">Transmembrane</keyword>
<keyword evidence="2" id="KW-0472">Membrane</keyword>
<feature type="transmembrane region" description="Helical" evidence="2">
    <location>
        <begin position="115"/>
        <end position="133"/>
    </location>
</feature>
<reference evidence="4 5" key="1">
    <citation type="submission" date="2016-12" db="EMBL/GenBank/DDBJ databases">
        <title>The new phylogeny of genus Mycobacterium.</title>
        <authorList>
            <person name="Tortoli E."/>
            <person name="Trovato A."/>
            <person name="Cirillo D.M."/>
        </authorList>
    </citation>
    <scope>NUCLEOTIDE SEQUENCE [LARGE SCALE GENOMIC DNA]</scope>
    <source>
        <strain evidence="4 5">DSM 45454</strain>
    </source>
</reference>
<protein>
    <submittedName>
        <fullName evidence="4">EamA family transporter</fullName>
    </submittedName>
</protein>
<proteinExistence type="inferred from homology"/>